<organism evidence="1 2">
    <name type="scientific">Thalictrum thalictroides</name>
    <name type="common">Rue-anemone</name>
    <name type="synonym">Anemone thalictroides</name>
    <dbReference type="NCBI Taxonomy" id="46969"/>
    <lineage>
        <taxon>Eukaryota</taxon>
        <taxon>Viridiplantae</taxon>
        <taxon>Streptophyta</taxon>
        <taxon>Embryophyta</taxon>
        <taxon>Tracheophyta</taxon>
        <taxon>Spermatophyta</taxon>
        <taxon>Magnoliopsida</taxon>
        <taxon>Ranunculales</taxon>
        <taxon>Ranunculaceae</taxon>
        <taxon>Thalictroideae</taxon>
        <taxon>Thalictrum</taxon>
    </lineage>
</organism>
<name>A0A7J6WDD3_THATH</name>
<keyword evidence="2" id="KW-1185">Reference proteome</keyword>
<dbReference type="Proteomes" id="UP000554482">
    <property type="component" value="Unassembled WGS sequence"/>
</dbReference>
<dbReference type="AlphaFoldDB" id="A0A7J6WDD3"/>
<comment type="caution">
    <text evidence="1">The sequence shown here is derived from an EMBL/GenBank/DDBJ whole genome shotgun (WGS) entry which is preliminary data.</text>
</comment>
<evidence type="ECO:0000313" key="1">
    <source>
        <dbReference type="EMBL" id="KAF5195434.1"/>
    </source>
</evidence>
<sequence>MGNAGFDRWMMRLLNGSYSRGMFCWVCSICLDGVRVGFFGVAKVVGCCLQSGVPGRHVFLVVRGVLTLYFKV</sequence>
<evidence type="ECO:0000313" key="2">
    <source>
        <dbReference type="Proteomes" id="UP000554482"/>
    </source>
</evidence>
<proteinExistence type="predicted"/>
<gene>
    <name evidence="1" type="ORF">FRX31_014979</name>
</gene>
<reference evidence="1 2" key="1">
    <citation type="submission" date="2020-06" db="EMBL/GenBank/DDBJ databases">
        <title>Transcriptomic and genomic resources for Thalictrum thalictroides and T. hernandezii: Facilitating candidate gene discovery in an emerging model plant lineage.</title>
        <authorList>
            <person name="Arias T."/>
            <person name="Riano-Pachon D.M."/>
            <person name="Di Stilio V.S."/>
        </authorList>
    </citation>
    <scope>NUCLEOTIDE SEQUENCE [LARGE SCALE GENOMIC DNA]</scope>
    <source>
        <strain evidence="2">cv. WT478/WT964</strain>
        <tissue evidence="1">Leaves</tissue>
    </source>
</reference>
<protein>
    <submittedName>
        <fullName evidence="1">Uncharacterized protein</fullName>
    </submittedName>
</protein>
<dbReference type="EMBL" id="JABWDY010017327">
    <property type="protein sequence ID" value="KAF5195434.1"/>
    <property type="molecule type" value="Genomic_DNA"/>
</dbReference>
<accession>A0A7J6WDD3</accession>